<dbReference type="PANTHER" id="PTHR45983">
    <property type="entry name" value="TYROSINE PHOSPHATSE N18, PUTATIVE-RELATED"/>
    <property type="match status" value="1"/>
</dbReference>
<feature type="region of interest" description="Disordered" evidence="8">
    <location>
        <begin position="317"/>
        <end position="344"/>
    </location>
</feature>
<dbReference type="InterPro" id="IPR003595">
    <property type="entry name" value="Tyr_Pase_cat"/>
</dbReference>
<protein>
    <recommendedName>
        <fullName evidence="2">protein-tyrosine-phosphatase</fullName>
        <ecNumber evidence="2">3.1.3.48</ecNumber>
    </recommendedName>
</protein>
<dbReference type="AlphaFoldDB" id="A0A9W7TJE7"/>
<dbReference type="InterPro" id="IPR047170">
    <property type="entry name" value="PTN12/18/22"/>
</dbReference>
<dbReference type="PROSITE" id="PS00383">
    <property type="entry name" value="TYR_PHOSPHATASE_1"/>
    <property type="match status" value="1"/>
</dbReference>
<dbReference type="GO" id="GO:0004726">
    <property type="term" value="F:non-membrane spanning protein tyrosine phosphatase activity"/>
    <property type="evidence" value="ECO:0007669"/>
    <property type="project" value="InterPro"/>
</dbReference>
<feature type="region of interest" description="Disordered" evidence="8">
    <location>
        <begin position="435"/>
        <end position="458"/>
    </location>
</feature>
<evidence type="ECO:0000256" key="8">
    <source>
        <dbReference type="SAM" id="MobiDB-lite"/>
    </source>
</evidence>
<name>A0A9W7TJE7_TRIRA</name>
<evidence type="ECO:0000313" key="11">
    <source>
        <dbReference type="EMBL" id="KAI7797969.1"/>
    </source>
</evidence>
<feature type="region of interest" description="Disordered" evidence="8">
    <location>
        <begin position="471"/>
        <end position="503"/>
    </location>
</feature>
<evidence type="ECO:0000256" key="4">
    <source>
        <dbReference type="ARBA" id="ARBA00022553"/>
    </source>
</evidence>
<feature type="compositionally biased region" description="Low complexity" evidence="8">
    <location>
        <begin position="444"/>
        <end position="453"/>
    </location>
</feature>
<feature type="region of interest" description="Disordered" evidence="8">
    <location>
        <begin position="386"/>
        <end position="420"/>
    </location>
</feature>
<dbReference type="PANTHER" id="PTHR45983:SF4">
    <property type="entry name" value="TYROSINE-PROTEIN PHOSPHATASE NON-RECEPTOR TYPE 18"/>
    <property type="match status" value="1"/>
</dbReference>
<dbReference type="Pfam" id="PF00102">
    <property type="entry name" value="Y_phosphatase"/>
    <property type="match status" value="1"/>
</dbReference>
<dbReference type="PROSITE" id="PS50056">
    <property type="entry name" value="TYR_PHOSPHATASE_2"/>
    <property type="match status" value="1"/>
</dbReference>
<organism evidence="11 12">
    <name type="scientific">Triplophysa rosa</name>
    <name type="common">Cave loach</name>
    <dbReference type="NCBI Taxonomy" id="992332"/>
    <lineage>
        <taxon>Eukaryota</taxon>
        <taxon>Metazoa</taxon>
        <taxon>Chordata</taxon>
        <taxon>Craniata</taxon>
        <taxon>Vertebrata</taxon>
        <taxon>Euteleostomi</taxon>
        <taxon>Actinopterygii</taxon>
        <taxon>Neopterygii</taxon>
        <taxon>Teleostei</taxon>
        <taxon>Ostariophysi</taxon>
        <taxon>Cypriniformes</taxon>
        <taxon>Nemacheilidae</taxon>
        <taxon>Triplophysa</taxon>
    </lineage>
</organism>
<proteinExistence type="inferred from homology"/>
<dbReference type="PRINTS" id="PR00700">
    <property type="entry name" value="PRTYPHPHTASE"/>
</dbReference>
<comment type="subcellular location">
    <subcellularLocation>
        <location evidence="1">Cytoplasm</location>
    </subcellularLocation>
</comment>
<dbReference type="Proteomes" id="UP001059041">
    <property type="component" value="Linkage Group LG17"/>
</dbReference>
<evidence type="ECO:0000256" key="6">
    <source>
        <dbReference type="ARBA" id="ARBA00022912"/>
    </source>
</evidence>
<dbReference type="InterPro" id="IPR016130">
    <property type="entry name" value="Tyr_Pase_AS"/>
</dbReference>
<evidence type="ECO:0000256" key="3">
    <source>
        <dbReference type="ARBA" id="ARBA00022490"/>
    </source>
</evidence>
<dbReference type="InterPro" id="IPR000242">
    <property type="entry name" value="PTP_cat"/>
</dbReference>
<dbReference type="PROSITE" id="PS50055">
    <property type="entry name" value="TYR_PHOSPHATASE_PTP"/>
    <property type="match status" value="1"/>
</dbReference>
<keyword evidence="3" id="KW-0963">Cytoplasm</keyword>
<keyword evidence="4" id="KW-0597">Phosphoprotein</keyword>
<evidence type="ECO:0000256" key="7">
    <source>
        <dbReference type="ARBA" id="ARBA00034734"/>
    </source>
</evidence>
<evidence type="ECO:0000259" key="9">
    <source>
        <dbReference type="PROSITE" id="PS50055"/>
    </source>
</evidence>
<dbReference type="FunFam" id="3.90.190.10:FF:000045">
    <property type="entry name" value="Tyrosine-protein phosphatase non-receptor type 12"/>
    <property type="match status" value="1"/>
</dbReference>
<dbReference type="EMBL" id="JAFHDT010000017">
    <property type="protein sequence ID" value="KAI7797969.1"/>
    <property type="molecule type" value="Genomic_DNA"/>
</dbReference>
<evidence type="ECO:0000256" key="2">
    <source>
        <dbReference type="ARBA" id="ARBA00013064"/>
    </source>
</evidence>
<evidence type="ECO:0000256" key="1">
    <source>
        <dbReference type="ARBA" id="ARBA00004496"/>
    </source>
</evidence>
<dbReference type="SMART" id="SM00404">
    <property type="entry name" value="PTPc_motif"/>
    <property type="match status" value="1"/>
</dbReference>
<dbReference type="GO" id="GO:0005634">
    <property type="term" value="C:nucleus"/>
    <property type="evidence" value="ECO:0007669"/>
    <property type="project" value="TreeGrafter"/>
</dbReference>
<reference evidence="11" key="1">
    <citation type="submission" date="2021-02" db="EMBL/GenBank/DDBJ databases">
        <title>Comparative genomics reveals that relaxation of natural selection precedes convergent phenotypic evolution of cavefish.</title>
        <authorList>
            <person name="Peng Z."/>
        </authorList>
    </citation>
    <scope>NUCLEOTIDE SEQUENCE</scope>
    <source>
        <tissue evidence="11">Muscle</tissue>
    </source>
</reference>
<feature type="compositionally biased region" description="Polar residues" evidence="8">
    <location>
        <begin position="399"/>
        <end position="411"/>
    </location>
</feature>
<dbReference type="InterPro" id="IPR029021">
    <property type="entry name" value="Prot-tyrosine_phosphatase-like"/>
</dbReference>
<keyword evidence="6" id="KW-0904">Protein phosphatase</keyword>
<comment type="caution">
    <text evidence="11">The sequence shown here is derived from an EMBL/GenBank/DDBJ whole genome shotgun (WGS) entry which is preliminary data.</text>
</comment>
<feature type="domain" description="Tyrosine-protein phosphatase" evidence="9">
    <location>
        <begin position="21"/>
        <end position="286"/>
    </location>
</feature>
<dbReference type="Gene3D" id="3.90.190.10">
    <property type="entry name" value="Protein tyrosine phosphatase superfamily"/>
    <property type="match status" value="1"/>
</dbReference>
<dbReference type="EC" id="3.1.3.48" evidence="2"/>
<accession>A0A9W7TJE7</accession>
<feature type="domain" description="Tyrosine specific protein phosphatases" evidence="10">
    <location>
        <begin position="203"/>
        <end position="277"/>
    </location>
</feature>
<evidence type="ECO:0000256" key="5">
    <source>
        <dbReference type="ARBA" id="ARBA00022801"/>
    </source>
</evidence>
<sequence length="503" mass="56167">METHLLRFVERVRCLSGDQLISNEFALVRKKSTSIKEDYGLTTVAGGINGNVKKNRYRDILPYDQTRVCLTPTTSEYESDYINASFIKGASGDRTCIATQGPLSSTVVDFWRMIWQHNVKVIIMACREFEMGRKKCEAYWASTTETSVFGPFTVSALEESRSNDEIIVRTLVVQHSDETRKVSHFQYTAWPDHGIPDVPDGILGMMELARQKQGDQTDPVVVHCSAGCGRTGVICAIDYVKDLLLTEQIKEHFNILDLVLELRRQRPSAVQTKEQYEFVYHTVAQMFQKFMHKQNKDTKTSDSFYINALSPKTPVKSGSLSIGVSPKPRNPALKPRLSYPPQTSMNNTYAVVNKPKLLPPTVHHYDNANADKSNNNALYSTVKPKNRPVATLSPALPTTPANDRATANQRGGTAPKVIDSDGYEVLPGELRSMNRDAQLPNHLSRSSSATESHSSTDDGYEYLTANVKETSNVFSPGSLGFNSRVTKPKGPRDPPAEWSRVER</sequence>
<feature type="compositionally biased region" description="Basic and acidic residues" evidence="8">
    <location>
        <begin position="490"/>
        <end position="503"/>
    </location>
</feature>
<gene>
    <name evidence="11" type="ORF">IRJ41_021227</name>
</gene>
<comment type="similarity">
    <text evidence="7">Belongs to the protein-tyrosine phosphatase family. Non-receptor class 4 subfamily.</text>
</comment>
<dbReference type="OrthoDB" id="8609993at2759"/>
<dbReference type="InterPro" id="IPR000387">
    <property type="entry name" value="Tyr_Pase_dom"/>
</dbReference>
<dbReference type="SUPFAM" id="SSF52799">
    <property type="entry name" value="(Phosphotyrosine protein) phosphatases II"/>
    <property type="match status" value="1"/>
</dbReference>
<dbReference type="GO" id="GO:0005737">
    <property type="term" value="C:cytoplasm"/>
    <property type="evidence" value="ECO:0007669"/>
    <property type="project" value="UniProtKB-SubCell"/>
</dbReference>
<evidence type="ECO:0000313" key="12">
    <source>
        <dbReference type="Proteomes" id="UP001059041"/>
    </source>
</evidence>
<dbReference type="SMART" id="SM00194">
    <property type="entry name" value="PTPc"/>
    <property type="match status" value="1"/>
</dbReference>
<evidence type="ECO:0000259" key="10">
    <source>
        <dbReference type="PROSITE" id="PS50056"/>
    </source>
</evidence>
<feature type="compositionally biased region" description="Polar residues" evidence="8">
    <location>
        <begin position="471"/>
        <end position="485"/>
    </location>
</feature>
<keyword evidence="5" id="KW-0378">Hydrolase</keyword>
<keyword evidence="12" id="KW-1185">Reference proteome</keyword>